<reference evidence="3 4" key="1">
    <citation type="submission" date="2018-12" db="EMBL/GenBank/DDBJ databases">
        <title>Sequencing of bacterial isolates from soil warming experiment in Harvard Forest, Massachusetts, USA.</title>
        <authorList>
            <person name="Deangelis K."/>
        </authorList>
    </citation>
    <scope>NUCLEOTIDE SEQUENCE [LARGE SCALE GENOMIC DNA]</scope>
    <source>
        <strain evidence="3 4">EB153</strain>
    </source>
</reference>
<accession>A0A428MK71</accession>
<feature type="transmembrane region" description="Helical" evidence="1">
    <location>
        <begin position="27"/>
        <end position="46"/>
    </location>
</feature>
<protein>
    <submittedName>
        <fullName evidence="3">Uncharacterized protein DUF4105</fullName>
    </submittedName>
</protein>
<dbReference type="Pfam" id="PF13387">
    <property type="entry name" value="Lnb_N"/>
    <property type="match status" value="1"/>
</dbReference>
<dbReference type="AlphaFoldDB" id="A0A428MK71"/>
<dbReference type="InterPro" id="IPR025178">
    <property type="entry name" value="Lnb_N"/>
</dbReference>
<dbReference type="EMBL" id="RSDW01000001">
    <property type="protein sequence ID" value="RSL17103.1"/>
    <property type="molecule type" value="Genomic_DNA"/>
</dbReference>
<keyword evidence="1" id="KW-0472">Membrane</keyword>
<dbReference type="OrthoDB" id="274718at2"/>
<evidence type="ECO:0000256" key="1">
    <source>
        <dbReference type="SAM" id="Phobius"/>
    </source>
</evidence>
<comment type="caution">
    <text evidence="3">The sequence shown here is derived from an EMBL/GenBank/DDBJ whole genome shotgun (WGS) entry which is preliminary data.</text>
</comment>
<organism evidence="3 4">
    <name type="scientific">Edaphobacter aggregans</name>
    <dbReference type="NCBI Taxonomy" id="570835"/>
    <lineage>
        <taxon>Bacteria</taxon>
        <taxon>Pseudomonadati</taxon>
        <taxon>Acidobacteriota</taxon>
        <taxon>Terriglobia</taxon>
        <taxon>Terriglobales</taxon>
        <taxon>Acidobacteriaceae</taxon>
        <taxon>Edaphobacter</taxon>
    </lineage>
</organism>
<evidence type="ECO:0000259" key="2">
    <source>
        <dbReference type="Pfam" id="PF13387"/>
    </source>
</evidence>
<gene>
    <name evidence="3" type="ORF">EDE15_2631</name>
</gene>
<keyword evidence="4" id="KW-1185">Reference proteome</keyword>
<keyword evidence="1" id="KW-1133">Transmembrane helix</keyword>
<dbReference type="Proteomes" id="UP000269669">
    <property type="component" value="Unassembled WGS sequence"/>
</dbReference>
<name>A0A428MK71_9BACT</name>
<keyword evidence="1" id="KW-0812">Transmembrane</keyword>
<evidence type="ECO:0000313" key="4">
    <source>
        <dbReference type="Proteomes" id="UP000269669"/>
    </source>
</evidence>
<dbReference type="RefSeq" id="WP_125485630.1">
    <property type="nucleotide sequence ID" value="NZ_RSDW01000001.1"/>
</dbReference>
<evidence type="ECO:0000313" key="3">
    <source>
        <dbReference type="EMBL" id="RSL17103.1"/>
    </source>
</evidence>
<feature type="domain" description="Lnb N-terminal periplasmic" evidence="2">
    <location>
        <begin position="112"/>
        <end position="269"/>
    </location>
</feature>
<sequence length="331" mass="37806">MLAIIVAVLVTVWAAAAIYFDSPFGSLRTVVAILYLVTMLTALSFLRRGHMGMMIAFAGFVIVLIAWLSIKPSNDRNWEPDNAKTAFAEINGDHVTIHNFRNCDYRTEKDYTCQWEVRSFDLANLRGADLFITWWGSPWIAHPIVSFDFGEQGHVAMSIETRNEVGQSYSAIRGFFRQYTLIYIVSDERDVIRLRTNYRKDEEVHIFRTTASPPLVRKIFLDYLQRVNSLHERPEWYNALTDNCTTNIAVTTAEARNIRMRLDWRILLNGKMDEMLYERGAIVTGGLPLSALREQAHINAAARGADQSPDFSKIIREGRVGFANNTLSSER</sequence>
<proteinExistence type="predicted"/>
<feature type="transmembrane region" description="Helical" evidence="1">
    <location>
        <begin position="53"/>
        <end position="70"/>
    </location>
</feature>